<dbReference type="SUPFAM" id="SSF63592">
    <property type="entry name" value="Flagellar transcriptional activator FlhD"/>
    <property type="match status" value="1"/>
</dbReference>
<evidence type="ECO:0000313" key="13">
    <source>
        <dbReference type="Proteomes" id="UP000808215"/>
    </source>
</evidence>
<dbReference type="RefSeq" id="WP_011880561.1">
    <property type="nucleotide sequence ID" value="NZ_BGKC01000036.1"/>
</dbReference>
<dbReference type="InterPro" id="IPR036194">
    <property type="entry name" value="FlhD_sf"/>
</dbReference>
<dbReference type="GO" id="GO:0003677">
    <property type="term" value="F:DNA binding"/>
    <property type="evidence" value="ECO:0007669"/>
    <property type="project" value="UniProtKB-KW"/>
</dbReference>
<reference evidence="11 12" key="1">
    <citation type="submission" date="2018-03" db="EMBL/GenBank/DDBJ databases">
        <authorList>
            <person name="Nguyen K."/>
            <person name="Fouts D."/>
            <person name="Sutton G."/>
        </authorList>
    </citation>
    <scope>NUCLEOTIDE SEQUENCE [LARGE SCALE GENOMIC DNA]</scope>
    <source>
        <strain evidence="11 12">AU3578</strain>
    </source>
</reference>
<evidence type="ECO:0000313" key="11">
    <source>
        <dbReference type="EMBL" id="PRH43600.1"/>
    </source>
</evidence>
<dbReference type="EMBL" id="JAUJRV010000021">
    <property type="protein sequence ID" value="MDN7797704.1"/>
    <property type="molecule type" value="Genomic_DNA"/>
</dbReference>
<keyword evidence="3" id="KW-0805">Transcription regulation</keyword>
<dbReference type="Proteomes" id="UP000237632">
    <property type="component" value="Unassembled WGS sequence"/>
</dbReference>
<dbReference type="InterPro" id="IPR023559">
    <property type="entry name" value="Flagellar_FlhD"/>
</dbReference>
<keyword evidence="13" id="KW-1185">Reference proteome</keyword>
<dbReference type="GeneID" id="45683833"/>
<keyword evidence="11" id="KW-0966">Cell projection</keyword>
<organism evidence="11 12">
    <name type="scientific">Burkholderia vietnamiensis</name>
    <dbReference type="NCBI Taxonomy" id="60552"/>
    <lineage>
        <taxon>Bacteria</taxon>
        <taxon>Pseudomonadati</taxon>
        <taxon>Pseudomonadota</taxon>
        <taxon>Betaproteobacteria</taxon>
        <taxon>Burkholderiales</taxon>
        <taxon>Burkholderiaceae</taxon>
        <taxon>Burkholderia</taxon>
        <taxon>Burkholderia cepacia complex</taxon>
    </lineage>
</organism>
<dbReference type="Gene3D" id="1.10.4000.10">
    <property type="entry name" value="Flagellar transcriptional activator FlhD"/>
    <property type="match status" value="1"/>
</dbReference>
<dbReference type="GO" id="GO:0045893">
    <property type="term" value="P:positive regulation of DNA-templated transcription"/>
    <property type="evidence" value="ECO:0007669"/>
    <property type="project" value="InterPro"/>
</dbReference>
<evidence type="ECO:0000256" key="8">
    <source>
        <dbReference type="ARBA" id="ARBA00025431"/>
    </source>
</evidence>
<evidence type="ECO:0000256" key="3">
    <source>
        <dbReference type="ARBA" id="ARBA00023015"/>
    </source>
</evidence>
<name>A0A132DS40_BURVI</name>
<dbReference type="Pfam" id="PF05247">
    <property type="entry name" value="FlhD"/>
    <property type="match status" value="1"/>
</dbReference>
<dbReference type="Proteomes" id="UP001171620">
    <property type="component" value="Unassembled WGS sequence"/>
</dbReference>
<accession>A0A132DS40</accession>
<dbReference type="EMBL" id="PVHK01000028">
    <property type="protein sequence ID" value="PRH43600.1"/>
    <property type="molecule type" value="Genomic_DNA"/>
</dbReference>
<keyword evidence="2" id="KW-1005">Bacterial flagellum biogenesis</keyword>
<evidence type="ECO:0000313" key="10">
    <source>
        <dbReference type="EMBL" id="MDN7797704.1"/>
    </source>
</evidence>
<evidence type="ECO:0000256" key="1">
    <source>
        <dbReference type="ARBA" id="ARBA00022490"/>
    </source>
</evidence>
<comment type="caution">
    <text evidence="11">The sequence shown here is derived from an EMBL/GenBank/DDBJ whole genome shotgun (WGS) entry which is preliminary data.</text>
</comment>
<reference evidence="10" key="3">
    <citation type="submission" date="2023-07" db="EMBL/GenBank/DDBJ databases">
        <title>A collection of bacterial strains from the Burkholderia cepacia Research Laboratory and Repository.</title>
        <authorList>
            <person name="Lipuma J."/>
            <person name="Spilker T."/>
            <person name="Caverly L."/>
        </authorList>
    </citation>
    <scope>NUCLEOTIDE SEQUENCE</scope>
    <source>
        <strain evidence="10">AU44268</strain>
    </source>
</reference>
<keyword evidence="11" id="KW-0282">Flagellum</keyword>
<proteinExistence type="predicted"/>
<keyword evidence="7" id="KW-0804">Transcription</keyword>
<evidence type="ECO:0000313" key="9">
    <source>
        <dbReference type="EMBL" id="MBJ9688144.1"/>
    </source>
</evidence>
<keyword evidence="11" id="KW-0969">Cilium</keyword>
<reference evidence="9 13" key="2">
    <citation type="submission" date="2020-11" db="EMBL/GenBank/DDBJ databases">
        <title>Enhanced detection system for hospital associated transmission using whole genome sequencing surveillance.</title>
        <authorList>
            <person name="Harrison L.H."/>
            <person name="Van Tyne D."/>
            <person name="Marsh J.W."/>
            <person name="Griffith M.P."/>
            <person name="Snyder D.J."/>
            <person name="Cooper V.S."/>
            <person name="Mustapha M."/>
        </authorList>
    </citation>
    <scope>NUCLEOTIDE SEQUENCE [LARGE SCALE GENOMIC DNA]</scope>
    <source>
        <strain evidence="9 13">BC00020</strain>
    </source>
</reference>
<evidence type="ECO:0000256" key="5">
    <source>
        <dbReference type="ARBA" id="ARBA00023157"/>
    </source>
</evidence>
<evidence type="ECO:0000256" key="2">
    <source>
        <dbReference type="ARBA" id="ARBA00022795"/>
    </source>
</evidence>
<protein>
    <submittedName>
        <fullName evidence="11">Flagellar transcriptional regulator FlhD</fullName>
    </submittedName>
</protein>
<dbReference type="Proteomes" id="UP000808215">
    <property type="component" value="Unassembled WGS sequence"/>
</dbReference>
<comment type="function">
    <text evidence="8">Functions in complex with FlhC as a master transcriptional regulator that regulates transcription of several flagellar and non-flagellar operons by binding to their promoter region. Activates expression of class 2 flagellar genes, including fliA, which is a flagellum-specific sigma factor that turns on the class 3 genes. Also regulates genes whose products function in a variety of physiological pathways.</text>
</comment>
<keyword evidence="4" id="KW-0238">DNA-binding</keyword>
<evidence type="ECO:0000313" key="12">
    <source>
        <dbReference type="Proteomes" id="UP000237632"/>
    </source>
</evidence>
<dbReference type="GO" id="GO:0044780">
    <property type="term" value="P:bacterial-type flagellum assembly"/>
    <property type="evidence" value="ECO:0007669"/>
    <property type="project" value="InterPro"/>
</dbReference>
<keyword evidence="1" id="KW-0963">Cytoplasm</keyword>
<keyword evidence="6" id="KW-0010">Activator</keyword>
<evidence type="ECO:0000256" key="6">
    <source>
        <dbReference type="ARBA" id="ARBA00023159"/>
    </source>
</evidence>
<keyword evidence="5" id="KW-1015">Disulfide bond</keyword>
<dbReference type="AlphaFoldDB" id="A0A132DS40"/>
<dbReference type="EMBL" id="JADVKH010000026">
    <property type="protein sequence ID" value="MBJ9688144.1"/>
    <property type="molecule type" value="Genomic_DNA"/>
</dbReference>
<evidence type="ECO:0000256" key="4">
    <source>
        <dbReference type="ARBA" id="ARBA00023125"/>
    </source>
</evidence>
<sequence length="77" mass="8628">MAEQDDVFDAIAEFNRSYLTLAQRLLHADREVAKQQLGMSDEVASIVAGLTPEQIEVLADRRELFCEFRDESSPGLA</sequence>
<evidence type="ECO:0000256" key="7">
    <source>
        <dbReference type="ARBA" id="ARBA00023163"/>
    </source>
</evidence>
<dbReference type="OMA" id="CEFRPEN"/>
<gene>
    <name evidence="11" type="ORF">C6T65_04270</name>
    <name evidence="9" type="ORF">I5589_13770</name>
    <name evidence="10" type="ORF">QZM33_22440</name>
</gene>